<accession>J8LLI1</accession>
<organism evidence="3 4">
    <name type="scientific">Saccharomyces arboricola (strain H-6 / AS 2.3317 / CBS 10644)</name>
    <name type="common">Yeast</name>
    <dbReference type="NCBI Taxonomy" id="1160507"/>
    <lineage>
        <taxon>Eukaryota</taxon>
        <taxon>Fungi</taxon>
        <taxon>Dikarya</taxon>
        <taxon>Ascomycota</taxon>
        <taxon>Saccharomycotina</taxon>
        <taxon>Saccharomycetes</taxon>
        <taxon>Saccharomycetales</taxon>
        <taxon>Saccharomycetaceae</taxon>
        <taxon>Saccharomyces</taxon>
    </lineage>
</organism>
<dbReference type="InterPro" id="IPR028211">
    <property type="entry name" value="Ntr2"/>
</dbReference>
<dbReference type="EMBL" id="ALIE01000128">
    <property type="protein sequence ID" value="EJS42932.1"/>
    <property type="molecule type" value="Genomic_DNA"/>
</dbReference>
<evidence type="ECO:0000256" key="2">
    <source>
        <dbReference type="SAM" id="MobiDB-lite"/>
    </source>
</evidence>
<dbReference type="Pfam" id="PF15458">
    <property type="entry name" value="NTR2"/>
    <property type="match status" value="1"/>
</dbReference>
<name>J8LLI1_SACAR</name>
<proteinExistence type="predicted"/>
<evidence type="ECO:0000256" key="1">
    <source>
        <dbReference type="SAM" id="Coils"/>
    </source>
</evidence>
<protein>
    <submittedName>
        <fullName evidence="3">YKR022C</fullName>
    </submittedName>
</protein>
<dbReference type="GO" id="GO:0000390">
    <property type="term" value="P:spliceosomal complex disassembly"/>
    <property type="evidence" value="ECO:0007669"/>
    <property type="project" value="InterPro"/>
</dbReference>
<evidence type="ECO:0000313" key="3">
    <source>
        <dbReference type="EMBL" id="EJS42932.1"/>
    </source>
</evidence>
<evidence type="ECO:0000313" key="4">
    <source>
        <dbReference type="Proteomes" id="UP000006968"/>
    </source>
</evidence>
<dbReference type="AlphaFoldDB" id="J8LLI1"/>
<dbReference type="GO" id="GO:0071008">
    <property type="term" value="C:U2-type post-mRNA release spliceosomal complex"/>
    <property type="evidence" value="ECO:0007669"/>
    <property type="project" value="InterPro"/>
</dbReference>
<feature type="region of interest" description="Disordered" evidence="2">
    <location>
        <begin position="1"/>
        <end position="22"/>
    </location>
</feature>
<gene>
    <name evidence="3" type="ORF">SU7_2055</name>
</gene>
<dbReference type="HOGENOM" id="CLU_074884_0_0_1"/>
<keyword evidence="4" id="KW-1185">Reference proteome</keyword>
<keyword evidence="1" id="KW-0175">Coiled coil</keyword>
<dbReference type="Proteomes" id="UP000006968">
    <property type="component" value="Chromosome XI"/>
</dbReference>
<dbReference type="OrthoDB" id="4067234at2759"/>
<sequence>MAIKRRNKIRLPNGPTGELEGDISVNRPIQQVNSGVLDNLEDDDSDICELQPIKFKKVPKRDVTFDGEQLTKENNSHYRNLYSSKEDVNTSKVSKDDVVVLNMEDMMEGGHRSLGELSEGGDSFEEEHTINIPTPEEIVKLKAQKSISRRNFNKSDTVREKDYVKLLDKEDKRELMETIKSNGGLKHTNEKDIENFSDDEMQDYQDERLALTDNQVAIQKDSKRRIIEEAIGDVCYRVNEEWEAQLLSKGNVLKPNEKTITALPILYPKNDVNGNNIEAISEMVSKISFQRKKVEMRLQALQKAKIDLEETKVRLLDTLIDN</sequence>
<reference evidence="3 4" key="1">
    <citation type="journal article" date="2013" name="BMC Genomics">
        <title>High quality de novo sequencing and assembly of the Saccharomyces arboricolus genome.</title>
        <authorList>
            <person name="Liti G."/>
            <person name="Nguyen Ba A.N."/>
            <person name="Blythe M."/>
            <person name="Mueller C.A."/>
            <person name="Bergstroem A."/>
            <person name="Cubillos F.A."/>
            <person name="Dafhnis-Calas F."/>
            <person name="Khoshraftar S."/>
            <person name="Malla S."/>
            <person name="Mehta N."/>
            <person name="Siow C.C."/>
            <person name="Warringer J."/>
            <person name="Moses A.M."/>
            <person name="Louis E.J."/>
            <person name="Nieduszynski C.A."/>
        </authorList>
    </citation>
    <scope>NUCLEOTIDE SEQUENCE [LARGE SCALE GENOMIC DNA]</scope>
    <source>
        <strain evidence="4">H-6 / AS 2.3317 / CBS 10644</strain>
    </source>
</reference>
<feature type="coiled-coil region" evidence="1">
    <location>
        <begin position="291"/>
        <end position="318"/>
    </location>
</feature>
<comment type="caution">
    <text evidence="3">The sequence shown here is derived from an EMBL/GenBank/DDBJ whole genome shotgun (WGS) entry which is preliminary data.</text>
</comment>